<dbReference type="InterPro" id="IPR005793">
    <property type="entry name" value="Formyl_trans_C"/>
</dbReference>
<accession>A0A1H0TL82</accession>
<feature type="domain" description="Formyl transferase N-terminal" evidence="4">
    <location>
        <begin position="1"/>
        <end position="160"/>
    </location>
</feature>
<feature type="domain" description="Formyl transferase C-terminal" evidence="5">
    <location>
        <begin position="201"/>
        <end position="293"/>
    </location>
</feature>
<dbReference type="InterPro" id="IPR011034">
    <property type="entry name" value="Formyl_transferase-like_C_sf"/>
</dbReference>
<organism evidence="6 7">
    <name type="scientific">Filomicrobium insigne</name>
    <dbReference type="NCBI Taxonomy" id="418854"/>
    <lineage>
        <taxon>Bacteria</taxon>
        <taxon>Pseudomonadati</taxon>
        <taxon>Pseudomonadota</taxon>
        <taxon>Alphaproteobacteria</taxon>
        <taxon>Hyphomicrobiales</taxon>
        <taxon>Hyphomicrobiaceae</taxon>
        <taxon>Filomicrobium</taxon>
    </lineage>
</organism>
<name>A0A1H0TL82_9HYPH</name>
<evidence type="ECO:0000256" key="2">
    <source>
        <dbReference type="ARBA" id="ARBA00022679"/>
    </source>
</evidence>
<dbReference type="PANTHER" id="PTHR11138:SF5">
    <property type="entry name" value="METHIONYL-TRNA FORMYLTRANSFERASE, MITOCHONDRIAL"/>
    <property type="match status" value="1"/>
</dbReference>
<comment type="caution">
    <text evidence="6">The sequence shown here is derived from an EMBL/GenBank/DDBJ whole genome shotgun (WGS) entry which is preliminary data.</text>
</comment>
<dbReference type="Proteomes" id="UP000198795">
    <property type="component" value="Unassembled WGS sequence"/>
</dbReference>
<dbReference type="EMBL" id="FNJC01000005">
    <property type="protein sequence ID" value="SDP54784.1"/>
    <property type="molecule type" value="Genomic_DNA"/>
</dbReference>
<evidence type="ECO:0000313" key="6">
    <source>
        <dbReference type="EMBL" id="SDP54784.1"/>
    </source>
</evidence>
<dbReference type="SUPFAM" id="SSF53328">
    <property type="entry name" value="Formyltransferase"/>
    <property type="match status" value="1"/>
</dbReference>
<dbReference type="Pfam" id="PF00551">
    <property type="entry name" value="Formyl_trans_N"/>
    <property type="match status" value="1"/>
</dbReference>
<dbReference type="InterPro" id="IPR036477">
    <property type="entry name" value="Formyl_transf_N_sf"/>
</dbReference>
<protein>
    <submittedName>
        <fullName evidence="6">Methionyl-tRNA formyltransferase</fullName>
    </submittedName>
</protein>
<dbReference type="InterPro" id="IPR002376">
    <property type="entry name" value="Formyl_transf_N"/>
</dbReference>
<reference evidence="6 7" key="1">
    <citation type="submission" date="2016-10" db="EMBL/GenBank/DDBJ databases">
        <authorList>
            <person name="Varghese N."/>
            <person name="Submissions S."/>
        </authorList>
    </citation>
    <scope>NUCLEOTIDE SEQUENCE [LARGE SCALE GENOMIC DNA]</scope>
    <source>
        <strain evidence="6 7">CGMCC 1.6497</strain>
    </source>
</reference>
<gene>
    <name evidence="6" type="ORF">SAMN04488061_3269</name>
</gene>
<evidence type="ECO:0000256" key="3">
    <source>
        <dbReference type="ARBA" id="ARBA00022917"/>
    </source>
</evidence>
<comment type="similarity">
    <text evidence="1">Belongs to the Fmt family.</text>
</comment>
<dbReference type="CDD" id="cd08704">
    <property type="entry name" value="Met_tRNA_FMT_C"/>
    <property type="match status" value="1"/>
</dbReference>
<dbReference type="InterPro" id="IPR044135">
    <property type="entry name" value="Met-tRNA-FMT_C"/>
</dbReference>
<sequence>MRIVVHGQQAFGKAVLERLLERGEDVVAVCCAPTKEGKPEDPLAELARERGLPLYQPSSWKTPEALELMKSFDADVCMMAYVLLFVPKDVRDAPRYGTFQYHPSLCPMHRGPSSINWPIAMGEKRTGLTIFWPDDGLDEGPIMLQKTCEIGPDETIGDVYFNKLFPMGVDAMMEGLDLVKAGIILKHSQDLAAGSYEGWFKKEIARIDWSKPVDEVYNLIRAANPAPGAWTEIDGQRLDIFDVAKSDGSGEPGEVVEVSKEGITIAAQGGTILVKRVRAGKAPKVAASEFAETAGLKAGNRFTLQAAE</sequence>
<dbReference type="Gene3D" id="3.40.50.12230">
    <property type="match status" value="1"/>
</dbReference>
<dbReference type="PANTHER" id="PTHR11138">
    <property type="entry name" value="METHIONYL-TRNA FORMYLTRANSFERASE"/>
    <property type="match status" value="1"/>
</dbReference>
<dbReference type="Pfam" id="PF02911">
    <property type="entry name" value="Formyl_trans_C"/>
    <property type="match status" value="1"/>
</dbReference>
<dbReference type="RefSeq" id="WP_090230569.1">
    <property type="nucleotide sequence ID" value="NZ_FNJC01000005.1"/>
</dbReference>
<proteinExistence type="inferred from homology"/>
<dbReference type="SUPFAM" id="SSF50486">
    <property type="entry name" value="FMT C-terminal domain-like"/>
    <property type="match status" value="1"/>
</dbReference>
<evidence type="ECO:0000259" key="4">
    <source>
        <dbReference type="Pfam" id="PF00551"/>
    </source>
</evidence>
<keyword evidence="7" id="KW-1185">Reference proteome</keyword>
<evidence type="ECO:0000256" key="1">
    <source>
        <dbReference type="ARBA" id="ARBA00010699"/>
    </source>
</evidence>
<evidence type="ECO:0000313" key="7">
    <source>
        <dbReference type="Proteomes" id="UP000198795"/>
    </source>
</evidence>
<evidence type="ECO:0000259" key="5">
    <source>
        <dbReference type="Pfam" id="PF02911"/>
    </source>
</evidence>
<keyword evidence="2" id="KW-0808">Transferase</keyword>
<keyword evidence="3" id="KW-0648">Protein biosynthesis</keyword>